<evidence type="ECO:0008006" key="4">
    <source>
        <dbReference type="Google" id="ProtNLM"/>
    </source>
</evidence>
<feature type="compositionally biased region" description="Low complexity" evidence="1">
    <location>
        <begin position="60"/>
        <end position="71"/>
    </location>
</feature>
<evidence type="ECO:0000313" key="3">
    <source>
        <dbReference type="Proteomes" id="UP001408594"/>
    </source>
</evidence>
<reference evidence="2 3" key="1">
    <citation type="submission" date="2024-02" db="EMBL/GenBank/DDBJ databases">
        <title>Microbulbifer aestuariivivens NBRC 112533.</title>
        <authorList>
            <person name="Ichikawa N."/>
            <person name="Katano-Makiyama Y."/>
            <person name="Hidaka K."/>
        </authorList>
    </citation>
    <scope>NUCLEOTIDE SEQUENCE [LARGE SCALE GENOMIC DNA]</scope>
    <source>
        <strain evidence="2 3">NBRC 112533</strain>
    </source>
</reference>
<keyword evidence="3" id="KW-1185">Reference proteome</keyword>
<dbReference type="EMBL" id="BAABRT010000009">
    <property type="protein sequence ID" value="GAA5524819.1"/>
    <property type="molecule type" value="Genomic_DNA"/>
</dbReference>
<evidence type="ECO:0000313" key="2">
    <source>
        <dbReference type="EMBL" id="GAA5524819.1"/>
    </source>
</evidence>
<dbReference type="Proteomes" id="UP001408594">
    <property type="component" value="Unassembled WGS sequence"/>
</dbReference>
<protein>
    <recommendedName>
        <fullName evidence="4">Uracil-DNA glycosylase-like domain-containing protein</fullName>
    </recommendedName>
</protein>
<accession>A0ABP9WNX1</accession>
<proteinExistence type="predicted"/>
<name>A0ABP9WNX1_9GAMM</name>
<evidence type="ECO:0000256" key="1">
    <source>
        <dbReference type="SAM" id="MobiDB-lite"/>
    </source>
</evidence>
<comment type="caution">
    <text evidence="2">The sequence shown here is derived from an EMBL/GenBank/DDBJ whole genome shotgun (WGS) entry which is preliminary data.</text>
</comment>
<feature type="region of interest" description="Disordered" evidence="1">
    <location>
        <begin position="58"/>
        <end position="81"/>
    </location>
</feature>
<sequence>MHELHRAEYLQALGIPSYVPRYVLPLAPAPRQAQLPVAEAAPQNPLPRSADQILDSVRRQAQPEAQSPQSAHGQTQGGLVAPARETAPQVARELESLVADTRPPAAVTESRAEPLVAAEPLTQVAPFVLSCWWIGDEVLAVDSREPGVALPVEALFNNMVRALGWQDLPREQERLRWPMAENRFAAAASASDARDTCSIWLEAASARRPVKSIWLMGQQARDFCAPVALEGDVTAWNNLHLLAMPSLSELLQAPARKREVWQLLQRLYPEQTRAR</sequence>
<gene>
    <name evidence="2" type="ORF">Maes01_01378</name>
</gene>
<organism evidence="2 3">
    <name type="scientific">Microbulbifer aestuariivivens</name>
    <dbReference type="NCBI Taxonomy" id="1908308"/>
    <lineage>
        <taxon>Bacteria</taxon>
        <taxon>Pseudomonadati</taxon>
        <taxon>Pseudomonadota</taxon>
        <taxon>Gammaproteobacteria</taxon>
        <taxon>Cellvibrionales</taxon>
        <taxon>Microbulbiferaceae</taxon>
        <taxon>Microbulbifer</taxon>
    </lineage>
</organism>
<dbReference type="RefSeq" id="WP_345550041.1">
    <property type="nucleotide sequence ID" value="NZ_BAABRT010000009.1"/>
</dbReference>